<proteinExistence type="predicted"/>
<comment type="caution">
    <text evidence="1">The sequence shown here is derived from an EMBL/GenBank/DDBJ whole genome shotgun (WGS) entry which is preliminary data.</text>
</comment>
<keyword evidence="2" id="KW-1185">Reference proteome</keyword>
<evidence type="ECO:0000313" key="2">
    <source>
        <dbReference type="Proteomes" id="UP000237798"/>
    </source>
</evidence>
<accession>A0A2T0BIR0</accession>
<reference evidence="1 2" key="1">
    <citation type="submission" date="2018-03" db="EMBL/GenBank/DDBJ databases">
        <title>Genome sequence of Clostridium luticellarii DSM 29923.</title>
        <authorList>
            <person name="Poehlein A."/>
            <person name="Daniel R."/>
        </authorList>
    </citation>
    <scope>NUCLEOTIDE SEQUENCE [LARGE SCALE GENOMIC DNA]</scope>
    <source>
        <strain evidence="1 2">DSM 29923</strain>
    </source>
</reference>
<dbReference type="RefSeq" id="WP_106010203.1">
    <property type="nucleotide sequence ID" value="NZ_PVXP01000044.1"/>
</dbReference>
<name>A0A2T0BIR0_9CLOT</name>
<evidence type="ECO:0000313" key="1">
    <source>
        <dbReference type="EMBL" id="PRR83682.1"/>
    </source>
</evidence>
<protein>
    <submittedName>
        <fullName evidence="1">Uncharacterized protein</fullName>
    </submittedName>
</protein>
<dbReference type="EMBL" id="PVXP01000044">
    <property type="protein sequence ID" value="PRR83682.1"/>
    <property type="molecule type" value="Genomic_DNA"/>
</dbReference>
<dbReference type="AlphaFoldDB" id="A0A2T0BIR0"/>
<dbReference type="Proteomes" id="UP000237798">
    <property type="component" value="Unassembled WGS sequence"/>
</dbReference>
<gene>
    <name evidence="1" type="ORF">CLLU_26080</name>
</gene>
<sequence length="97" mass="11312">MTNFLENEDVVKKLEQYFKNKNISVNIEGKSNKLLSYNKPVFYKNSKSIVIDSEQKDNKFELELSSIRSCTKEVCGGLQDVLIILYDSTYIQIYNKM</sequence>
<dbReference type="OrthoDB" id="9840788at2"/>
<organism evidence="1 2">
    <name type="scientific">Clostridium luticellarii</name>
    <dbReference type="NCBI Taxonomy" id="1691940"/>
    <lineage>
        <taxon>Bacteria</taxon>
        <taxon>Bacillati</taxon>
        <taxon>Bacillota</taxon>
        <taxon>Clostridia</taxon>
        <taxon>Eubacteriales</taxon>
        <taxon>Clostridiaceae</taxon>
        <taxon>Clostridium</taxon>
    </lineage>
</organism>